<evidence type="ECO:0000313" key="2">
    <source>
        <dbReference type="EMBL" id="CAB4123736.1"/>
    </source>
</evidence>
<reference evidence="2" key="1">
    <citation type="submission" date="2020-04" db="EMBL/GenBank/DDBJ databases">
        <authorList>
            <person name="Chiriac C."/>
            <person name="Salcher M."/>
            <person name="Ghai R."/>
            <person name="Kavagutti S V."/>
        </authorList>
    </citation>
    <scope>NUCLEOTIDE SEQUENCE</scope>
</reference>
<dbReference type="EMBL" id="LR796160">
    <property type="protein sequence ID" value="CAB4122452.1"/>
    <property type="molecule type" value="Genomic_DNA"/>
</dbReference>
<organism evidence="2">
    <name type="scientific">uncultured Caudovirales phage</name>
    <dbReference type="NCBI Taxonomy" id="2100421"/>
    <lineage>
        <taxon>Viruses</taxon>
        <taxon>Duplodnaviria</taxon>
        <taxon>Heunggongvirae</taxon>
        <taxon>Uroviricota</taxon>
        <taxon>Caudoviricetes</taxon>
        <taxon>Peduoviridae</taxon>
        <taxon>Maltschvirus</taxon>
        <taxon>Maltschvirus maltsch</taxon>
    </lineage>
</organism>
<gene>
    <name evidence="1" type="ORF">UFOVP32_24</name>
    <name evidence="2" type="ORF">UFOVP50_52</name>
</gene>
<evidence type="ECO:0000313" key="1">
    <source>
        <dbReference type="EMBL" id="CAB4122452.1"/>
    </source>
</evidence>
<proteinExistence type="predicted"/>
<protein>
    <submittedName>
        <fullName evidence="2">Uncharacterized protein</fullName>
    </submittedName>
</protein>
<sequence>MKMMLRPNCSFAAMPRDDDGLLPVMVTYGADENERYFKFDIADESEIVAALHGAAADLFIEAASWADESLVVE</sequence>
<name>A0A6J5KR51_9CAUD</name>
<dbReference type="EMBL" id="LR796173">
    <property type="protein sequence ID" value="CAB4123736.1"/>
    <property type="molecule type" value="Genomic_DNA"/>
</dbReference>
<accession>A0A6J5KR51</accession>